<accession>A0A5N6KBJ8</accession>
<protein>
    <submittedName>
        <fullName evidence="1">Uncharacterized protein</fullName>
    </submittedName>
</protein>
<dbReference type="EMBL" id="VIGI01000005">
    <property type="protein sequence ID" value="KAB8300524.1"/>
    <property type="molecule type" value="Genomic_DNA"/>
</dbReference>
<organism evidence="1 2">
    <name type="scientific">Monilinia laxa</name>
    <name type="common">Brown rot fungus</name>
    <name type="synonym">Sclerotinia laxa</name>
    <dbReference type="NCBI Taxonomy" id="61186"/>
    <lineage>
        <taxon>Eukaryota</taxon>
        <taxon>Fungi</taxon>
        <taxon>Dikarya</taxon>
        <taxon>Ascomycota</taxon>
        <taxon>Pezizomycotina</taxon>
        <taxon>Leotiomycetes</taxon>
        <taxon>Helotiales</taxon>
        <taxon>Sclerotiniaceae</taxon>
        <taxon>Monilinia</taxon>
    </lineage>
</organism>
<evidence type="ECO:0000313" key="2">
    <source>
        <dbReference type="Proteomes" id="UP000326757"/>
    </source>
</evidence>
<name>A0A5N6KBJ8_MONLA</name>
<dbReference type="AlphaFoldDB" id="A0A5N6KBJ8"/>
<keyword evidence="2" id="KW-1185">Reference proteome</keyword>
<comment type="caution">
    <text evidence="1">The sequence shown here is derived from an EMBL/GenBank/DDBJ whole genome shotgun (WGS) entry which is preliminary data.</text>
</comment>
<evidence type="ECO:0000313" key="1">
    <source>
        <dbReference type="EMBL" id="KAB8300524.1"/>
    </source>
</evidence>
<reference evidence="1 2" key="1">
    <citation type="submission" date="2019-06" db="EMBL/GenBank/DDBJ databases">
        <title>Genome Sequence of the Brown Rot Fungal Pathogen Monilinia laxa.</title>
        <authorList>
            <person name="De Miccolis Angelini R.M."/>
            <person name="Landi L."/>
            <person name="Abate D."/>
            <person name="Pollastro S."/>
            <person name="Romanazzi G."/>
            <person name="Faretra F."/>
        </authorList>
    </citation>
    <scope>NUCLEOTIDE SEQUENCE [LARGE SCALE GENOMIC DNA]</scope>
    <source>
        <strain evidence="1 2">Mlax316</strain>
    </source>
</reference>
<dbReference type="Proteomes" id="UP000326757">
    <property type="component" value="Unassembled WGS sequence"/>
</dbReference>
<proteinExistence type="predicted"/>
<sequence>MIYNYNILLYDGVLRYKPSSSTNPIWMNKNTNTENFSSACISWRPRLGSRLKSYMNIVEVLGVLTAGQPPFHTL</sequence>
<gene>
    <name evidence="1" type="ORF">EYC80_000686</name>
</gene>